<keyword evidence="13" id="KW-0863">Zinc-finger</keyword>
<evidence type="ECO:0000256" key="1">
    <source>
        <dbReference type="ARBA" id="ARBA00004147"/>
    </source>
</evidence>
<evidence type="ECO:0000256" key="21">
    <source>
        <dbReference type="SAM" id="MobiDB-lite"/>
    </source>
</evidence>
<keyword evidence="11" id="KW-1090">Inhibition of host innate immune response by virus</keyword>
<evidence type="ECO:0000256" key="11">
    <source>
        <dbReference type="ARBA" id="ARBA00022632"/>
    </source>
</evidence>
<evidence type="ECO:0000256" key="8">
    <source>
        <dbReference type="ARBA" id="ARBA00022553"/>
    </source>
</evidence>
<dbReference type="GO" id="GO:0019028">
    <property type="term" value="C:viral capsid"/>
    <property type="evidence" value="ECO:0007669"/>
    <property type="project" value="InterPro"/>
</dbReference>
<comment type="similarity">
    <text evidence="3">Belongs to the geminiviridae transcriptional activator protein family.</text>
</comment>
<name>A0A089NIT9_SLCV</name>
<evidence type="ECO:0000256" key="12">
    <source>
        <dbReference type="ARBA" id="ARBA00022723"/>
    </source>
</evidence>
<dbReference type="GO" id="GO:0052170">
    <property type="term" value="P:symbiont-mediated suppression of host innate immune response"/>
    <property type="evidence" value="ECO:0007669"/>
    <property type="project" value="UniProtKB-KW"/>
</dbReference>
<dbReference type="InterPro" id="IPR000942">
    <property type="entry name" value="Gemini_AL2"/>
</dbReference>
<evidence type="ECO:0000256" key="15">
    <source>
        <dbReference type="ARBA" id="ARBA00023125"/>
    </source>
</evidence>
<evidence type="ECO:0000256" key="2">
    <source>
        <dbReference type="ARBA" id="ARBA00004192"/>
    </source>
</evidence>
<organismHost>
    <name type="scientific">Cucurbita moschata</name>
    <name type="common">Winter crookneck squash</name>
    <name type="synonym">Cucurbita pepo var. moschata</name>
    <dbReference type="NCBI Taxonomy" id="3662"/>
</organismHost>
<organism evidence="22">
    <name type="scientific">Squash leaf curl virus</name>
    <name type="common">SLCV</name>
    <dbReference type="NCBI Taxonomy" id="10829"/>
    <lineage>
        <taxon>Viruses</taxon>
        <taxon>Monodnaviria</taxon>
        <taxon>Shotokuvirae</taxon>
        <taxon>Cressdnaviricota</taxon>
        <taxon>Repensiviricetes</taxon>
        <taxon>Geplafuvirales</taxon>
        <taxon>Geminiviridae</taxon>
        <taxon>Begomovirus</taxon>
        <taxon>Begomovirus cucurbitapeponis</taxon>
    </lineage>
</organism>
<evidence type="ECO:0000256" key="5">
    <source>
        <dbReference type="ARBA" id="ARBA00014388"/>
    </source>
</evidence>
<reference evidence="22" key="1">
    <citation type="journal article" date="2014" name="Virol. J.">
        <title>Frequent migration of introduced cucurbit-infecting begomoviruses among Middle Eastern countries.</title>
        <authorList>
            <person name="Lapidot M."/>
            <person name="Gelbart D."/>
            <person name="Gal-On A."/>
            <person name="Sela N."/>
            <person name="Anfoka G."/>
            <person name="Haj Ahmed F."/>
            <person name="Abou-Jawada Y."/>
            <person name="Sobh H."/>
            <person name="Mazyad H."/>
            <person name="Aboul-Ata A.A."/>
            <person name="Kamal El-Attar A."/>
            <person name="Ali-Shtayeh M.S."/>
            <person name="Jamous R.M."/>
            <person name="Polston J.E."/>
            <person name="Duffy S."/>
        </authorList>
    </citation>
    <scope>NUCLEOTIDE SEQUENCE</scope>
    <source>
        <strain evidence="22">PA1-J2411</strain>
    </source>
</reference>
<dbReference type="GO" id="GO:0005198">
    <property type="term" value="F:structural molecule activity"/>
    <property type="evidence" value="ECO:0007669"/>
    <property type="project" value="InterPro"/>
</dbReference>
<keyword evidence="14" id="KW-0862">Zinc</keyword>
<evidence type="ECO:0000256" key="19">
    <source>
        <dbReference type="ARBA" id="ARBA00025603"/>
    </source>
</evidence>
<evidence type="ECO:0000256" key="6">
    <source>
        <dbReference type="ARBA" id="ARBA00014792"/>
    </source>
</evidence>
<feature type="region of interest" description="Disordered" evidence="21">
    <location>
        <begin position="35"/>
        <end position="56"/>
    </location>
</feature>
<evidence type="ECO:0000256" key="16">
    <source>
        <dbReference type="ARBA" id="ARBA00023159"/>
    </source>
</evidence>
<comment type="similarity">
    <text evidence="4">Belongs to the geminiviridae replication enhancer protein family.</text>
</comment>
<dbReference type="Pfam" id="PF01440">
    <property type="entry name" value="Gemini_AL2"/>
    <property type="match status" value="1"/>
</dbReference>
<evidence type="ECO:0000256" key="9">
    <source>
        <dbReference type="ARBA" id="ARBA00022562"/>
    </source>
</evidence>
<comment type="subcellular location">
    <subcellularLocation>
        <location evidence="2">Host cytoplasm</location>
    </subcellularLocation>
    <subcellularLocation>
        <location evidence="1">Host nucleus</location>
    </subcellularLocation>
</comment>
<comment type="subunit">
    <text evidence="20">Homooligomer. Interacts with the replication-associated protein (REP). Interacts with host proliferating cell nuclear antigen (PCNA). Interacts with host retinoblastoma-related protein 1 (RBR1), and may thereby deregulate the host cell cycle. Oligomerization and interaction with PCNA are necessary for optimal replication enhancement.</text>
</comment>
<evidence type="ECO:0000256" key="4">
    <source>
        <dbReference type="ARBA" id="ARBA00009424"/>
    </source>
</evidence>
<evidence type="ECO:0000256" key="17">
    <source>
        <dbReference type="ARBA" id="ARBA00023200"/>
    </source>
</evidence>
<evidence type="ECO:0000256" key="10">
    <source>
        <dbReference type="ARBA" id="ARBA00022581"/>
    </source>
</evidence>
<dbReference type="InterPro" id="IPR000657">
    <property type="entry name" value="Gemini_AL3"/>
</dbReference>
<sequence>MESRFKLKVESHQSCCAILERGPVIKISSTKPRTRHYESGLKKMPNSSSSKVPSIKAQHRIAKKRAVRRRRIDLDCGCSIYIHINAPKMVMDLRTWDDITVHQAENSVFIWEVPNPLYFKMYNVEDPLYTHTRIYHIHIRFNHNLRRAPNFSQSVPELPSLDGIDSSFWDDIFE</sequence>
<evidence type="ECO:0000256" key="7">
    <source>
        <dbReference type="ARBA" id="ARBA00022463"/>
    </source>
</evidence>
<keyword evidence="17" id="KW-1035">Host cytoplasm</keyword>
<keyword evidence="18" id="KW-0899">Viral immunoevasion</keyword>
<dbReference type="GO" id="GO:0030430">
    <property type="term" value="C:host cell cytoplasm"/>
    <property type="evidence" value="ECO:0007669"/>
    <property type="project" value="UniProtKB-SubCell"/>
</dbReference>
<dbReference type="GO" id="GO:0016032">
    <property type="term" value="P:viral process"/>
    <property type="evidence" value="ECO:0007669"/>
    <property type="project" value="InterPro"/>
</dbReference>
<evidence type="ECO:0000256" key="14">
    <source>
        <dbReference type="ARBA" id="ARBA00022833"/>
    </source>
</evidence>
<evidence type="ECO:0000256" key="13">
    <source>
        <dbReference type="ARBA" id="ARBA00022771"/>
    </source>
</evidence>
<dbReference type="GO" id="GO:0008270">
    <property type="term" value="F:zinc ion binding"/>
    <property type="evidence" value="ECO:0007669"/>
    <property type="project" value="UniProtKB-KW"/>
</dbReference>
<keyword evidence="12" id="KW-0479">Metal-binding</keyword>
<keyword evidence="8" id="KW-0597">Phosphoprotein</keyword>
<keyword evidence="15" id="KW-0238">DNA-binding</keyword>
<organismHost>
    <name type="scientific">Phaseolus vulgaris</name>
    <name type="common">Kidney bean</name>
    <name type="synonym">French bean</name>
    <dbReference type="NCBI Taxonomy" id="3885"/>
</organismHost>
<evidence type="ECO:0000256" key="20">
    <source>
        <dbReference type="ARBA" id="ARBA00025955"/>
    </source>
</evidence>
<comment type="function">
    <text evidence="19">Increases viral DNA accumulation. Enhances infectivity and symptom expression.</text>
</comment>
<evidence type="ECO:0000313" key="22">
    <source>
        <dbReference type="EMBL" id="AIQ86456.1"/>
    </source>
</evidence>
<keyword evidence="10" id="KW-0945">Host-virus interaction</keyword>
<keyword evidence="7" id="KW-0941">Suppressor of RNA silencing</keyword>
<dbReference type="GO" id="GO:0003677">
    <property type="term" value="F:DNA binding"/>
    <property type="evidence" value="ECO:0007669"/>
    <property type="project" value="UniProtKB-KW"/>
</dbReference>
<dbReference type="GO" id="GO:0042025">
    <property type="term" value="C:host cell nucleus"/>
    <property type="evidence" value="ECO:0007669"/>
    <property type="project" value="UniProtKB-SubCell"/>
</dbReference>
<organismHost>
    <name type="scientific">Cucurbita pepo</name>
    <name type="common">Vegetable marrow</name>
    <name type="synonym">Summer squash</name>
    <dbReference type="NCBI Taxonomy" id="3663"/>
</organismHost>
<proteinExistence type="inferred from homology"/>
<keyword evidence="16" id="KW-0010">Activator</keyword>
<evidence type="ECO:0000256" key="3">
    <source>
        <dbReference type="ARBA" id="ARBA00007672"/>
    </source>
</evidence>
<dbReference type="PRINTS" id="PR00231">
    <property type="entry name" value="GEMCOATAL3"/>
</dbReference>
<evidence type="ECO:0000256" key="18">
    <source>
        <dbReference type="ARBA" id="ARBA00023280"/>
    </source>
</evidence>
<dbReference type="Pfam" id="PF01407">
    <property type="entry name" value="Gemini_AL3"/>
    <property type="match status" value="1"/>
</dbReference>
<protein>
    <recommendedName>
        <fullName evidence="6">Replication enhancer protein</fullName>
    </recommendedName>
    <alternativeName>
        <fullName evidence="5">Transcriptional activator protein</fullName>
    </alternativeName>
</protein>
<dbReference type="EMBL" id="KM595214">
    <property type="protein sequence ID" value="AIQ86456.1"/>
    <property type="molecule type" value="Genomic_DNA"/>
</dbReference>
<accession>A0A089NIT9</accession>
<keyword evidence="9" id="KW-1048">Host nucleus</keyword>